<organism evidence="8">
    <name type="scientific">Soybean thrips sobemo-like virus 7</name>
    <dbReference type="NCBI Taxonomy" id="2801037"/>
    <lineage>
        <taxon>Viruses</taxon>
        <taxon>Riboviria</taxon>
        <taxon>Orthornavirae</taxon>
        <taxon>Pisuviricota</taxon>
        <taxon>Pisoniviricetes</taxon>
        <taxon>Sobelivirales</taxon>
        <taxon>Solemoviridae</taxon>
    </lineage>
</organism>
<comment type="catalytic activity">
    <reaction evidence="6">
        <text>RNA(n) + a ribonucleoside 5'-triphosphate = RNA(n+1) + diphosphate</text>
        <dbReference type="Rhea" id="RHEA:21248"/>
        <dbReference type="Rhea" id="RHEA-COMP:14527"/>
        <dbReference type="Rhea" id="RHEA-COMP:17342"/>
        <dbReference type="ChEBI" id="CHEBI:33019"/>
        <dbReference type="ChEBI" id="CHEBI:61557"/>
        <dbReference type="ChEBI" id="CHEBI:140395"/>
        <dbReference type="EC" id="2.7.7.48"/>
    </reaction>
</comment>
<protein>
    <submittedName>
        <fullName evidence="8">RNA-dependent RNA polymerase</fullName>
    </submittedName>
</protein>
<dbReference type="EMBL" id="MW039353">
    <property type="protein sequence ID" value="QQO81415.1"/>
    <property type="molecule type" value="Genomic_RNA"/>
</dbReference>
<evidence type="ECO:0000313" key="8">
    <source>
        <dbReference type="EMBL" id="QQO81415.1"/>
    </source>
</evidence>
<evidence type="ECO:0000256" key="2">
    <source>
        <dbReference type="ARBA" id="ARBA00022679"/>
    </source>
</evidence>
<dbReference type="GO" id="GO:0003723">
    <property type="term" value="F:RNA binding"/>
    <property type="evidence" value="ECO:0007669"/>
    <property type="project" value="InterPro"/>
</dbReference>
<dbReference type="InterPro" id="IPR001205">
    <property type="entry name" value="RNA-dir_pol_C"/>
</dbReference>
<dbReference type="Pfam" id="PF00680">
    <property type="entry name" value="RdRP_1"/>
    <property type="match status" value="1"/>
</dbReference>
<dbReference type="PRINTS" id="PR00914">
    <property type="entry name" value="LVIRUSRNAPOL"/>
</dbReference>
<accession>A0A7T8IMM5</accession>
<proteinExistence type="predicted"/>
<keyword evidence="1 8" id="KW-0696">RNA-directed RNA polymerase</keyword>
<dbReference type="GO" id="GO:0006351">
    <property type="term" value="P:DNA-templated transcription"/>
    <property type="evidence" value="ECO:0007669"/>
    <property type="project" value="InterPro"/>
</dbReference>
<keyword evidence="2" id="KW-0808">Transferase</keyword>
<sequence length="301" mass="34452">MCANHERYADDLRVFVKPEPHKITKLEEGRLRLISAVSFVDTMVDRILFGWLADVALSSTWKTPCMVGWSPIKGGWRAMANRFVKPMALDRSAWDWTVQQWLVEAWLGFIFAVAIDPPDWWIAAVTDRFEMLFFHARFRFQDGTVIKQPRVGIMKSGCYLTLLLNSVSQVIIHAVAMLQLGLNPFRSMPLAFGDDTIQESEGLDVNTYIAELSKLGPKLKSPRIARDVEFIGFLMGEKFTPAYTSKHLYKLEYSERLPEYLESMQCLYAHHPTMQAVLRRIAARRCPEVVLPTNYVLAFAG</sequence>
<dbReference type="InterPro" id="IPR001795">
    <property type="entry name" value="RNA-dir_pol_luteovirus"/>
</dbReference>
<evidence type="ECO:0000259" key="7">
    <source>
        <dbReference type="Pfam" id="PF00680"/>
    </source>
</evidence>
<dbReference type="GO" id="GO:0000166">
    <property type="term" value="F:nucleotide binding"/>
    <property type="evidence" value="ECO:0007669"/>
    <property type="project" value="UniProtKB-KW"/>
</dbReference>
<evidence type="ECO:0000256" key="6">
    <source>
        <dbReference type="ARBA" id="ARBA00048744"/>
    </source>
</evidence>
<name>A0A7T8IMM5_9VIRU</name>
<evidence type="ECO:0000256" key="1">
    <source>
        <dbReference type="ARBA" id="ARBA00022484"/>
    </source>
</evidence>
<dbReference type="SUPFAM" id="SSF56672">
    <property type="entry name" value="DNA/RNA polymerases"/>
    <property type="match status" value="1"/>
</dbReference>
<reference evidence="8" key="1">
    <citation type="journal article" date="2020" name="Viruses">
        <title>Soybean Thrips (Thysanoptera: Thripidae) Harbor Highly Diverse Populations of Arthropod, Fungal and Plant Viruses.</title>
        <authorList>
            <person name="Thekke-Veetil T."/>
            <person name="Lagos-Kutz D."/>
            <person name="McCoppin N.K."/>
            <person name="Hartman G.L."/>
            <person name="Ju H.K."/>
            <person name="Lim H.S."/>
            <person name="Domier L.L."/>
        </authorList>
    </citation>
    <scope>NUCLEOTIDE SEQUENCE</scope>
    <source>
        <strain evidence="8">STN1SV7</strain>
    </source>
</reference>
<dbReference type="GO" id="GO:0003968">
    <property type="term" value="F:RNA-directed RNA polymerase activity"/>
    <property type="evidence" value="ECO:0007669"/>
    <property type="project" value="UniProtKB-KW"/>
</dbReference>
<evidence type="ECO:0000256" key="3">
    <source>
        <dbReference type="ARBA" id="ARBA00022695"/>
    </source>
</evidence>
<feature type="domain" description="RNA-directed RNA polymerase C-terminal" evidence="7">
    <location>
        <begin position="17"/>
        <end position="234"/>
    </location>
</feature>
<dbReference type="InterPro" id="IPR043502">
    <property type="entry name" value="DNA/RNA_pol_sf"/>
</dbReference>
<keyword evidence="4" id="KW-0547">Nucleotide-binding</keyword>
<keyword evidence="3" id="KW-0548">Nucleotidyltransferase</keyword>
<evidence type="ECO:0000256" key="4">
    <source>
        <dbReference type="ARBA" id="ARBA00022741"/>
    </source>
</evidence>
<keyword evidence="5" id="KW-0693">Viral RNA replication</keyword>
<evidence type="ECO:0000256" key="5">
    <source>
        <dbReference type="ARBA" id="ARBA00022953"/>
    </source>
</evidence>